<dbReference type="InterPro" id="IPR011600">
    <property type="entry name" value="Pept_C14_caspase"/>
</dbReference>
<feature type="domain" description="Caspase family p20" evidence="1">
    <location>
        <begin position="209"/>
        <end position="341"/>
    </location>
</feature>
<keyword evidence="2" id="KW-0645">Protease</keyword>
<protein>
    <submittedName>
        <fullName evidence="2">Carboxyl-terminal processing protease</fullName>
    </submittedName>
</protein>
<dbReference type="EMBL" id="BBQY01000004">
    <property type="protein sequence ID" value="GBH30200.1"/>
    <property type="molecule type" value="Genomic_DNA"/>
</dbReference>
<gene>
    <name evidence="2" type="ORF">MBESOW_P1454</name>
</gene>
<evidence type="ECO:0000259" key="1">
    <source>
        <dbReference type="PROSITE" id="PS50208"/>
    </source>
</evidence>
<evidence type="ECO:0000313" key="2">
    <source>
        <dbReference type="EMBL" id="GBH30200.1"/>
    </source>
</evidence>
<dbReference type="InterPro" id="IPR029030">
    <property type="entry name" value="Caspase-like_dom_sf"/>
</dbReference>
<dbReference type="SUPFAM" id="SSF52129">
    <property type="entry name" value="Caspase-like"/>
    <property type="match status" value="1"/>
</dbReference>
<evidence type="ECO:0000313" key="3">
    <source>
        <dbReference type="Proteomes" id="UP000290975"/>
    </source>
</evidence>
<dbReference type="RefSeq" id="WP_130752487.1">
    <property type="nucleotide sequence ID" value="NZ_BBQY01000004.1"/>
</dbReference>
<dbReference type="PANTHER" id="PTHR22576:SF37">
    <property type="entry name" value="MUCOSA-ASSOCIATED LYMPHOID TISSUE LYMPHOMA TRANSLOCATION PROTEIN 1"/>
    <property type="match status" value="1"/>
</dbReference>
<dbReference type="GO" id="GO:0006508">
    <property type="term" value="P:proteolysis"/>
    <property type="evidence" value="ECO:0007669"/>
    <property type="project" value="UniProtKB-KW"/>
</dbReference>
<dbReference type="AlphaFoldDB" id="A0A401J0P7"/>
<dbReference type="GO" id="GO:0004197">
    <property type="term" value="F:cysteine-type endopeptidase activity"/>
    <property type="evidence" value="ECO:0007669"/>
    <property type="project" value="InterPro"/>
</dbReference>
<dbReference type="Pfam" id="PF00656">
    <property type="entry name" value="Peptidase_C14"/>
    <property type="match status" value="1"/>
</dbReference>
<accession>A0A401J0P7</accession>
<organism evidence="2 3">
    <name type="scientific">Sphingobium xenophagum</name>
    <dbReference type="NCBI Taxonomy" id="121428"/>
    <lineage>
        <taxon>Bacteria</taxon>
        <taxon>Pseudomonadati</taxon>
        <taxon>Pseudomonadota</taxon>
        <taxon>Alphaproteobacteria</taxon>
        <taxon>Sphingomonadales</taxon>
        <taxon>Sphingomonadaceae</taxon>
        <taxon>Sphingobium</taxon>
    </lineage>
</organism>
<proteinExistence type="predicted"/>
<dbReference type="Proteomes" id="UP000290975">
    <property type="component" value="Unassembled WGS sequence"/>
</dbReference>
<dbReference type="InterPro" id="IPR001309">
    <property type="entry name" value="Pept_C14_p20"/>
</dbReference>
<dbReference type="InterPro" id="IPR052039">
    <property type="entry name" value="Caspase-related_regulators"/>
</dbReference>
<keyword evidence="2" id="KW-0378">Hydrolase</keyword>
<dbReference type="PROSITE" id="PS50208">
    <property type="entry name" value="CASPASE_P20"/>
    <property type="match status" value="1"/>
</dbReference>
<keyword evidence="3" id="KW-1185">Reference proteome</keyword>
<dbReference type="PANTHER" id="PTHR22576">
    <property type="entry name" value="MUCOSA ASSOCIATED LYMPHOID TISSUE LYMPHOMA TRANSLOCATION PROTEIN 1/PARACASPASE"/>
    <property type="match status" value="1"/>
</dbReference>
<name>A0A401J0P7_SPHXE</name>
<comment type="caution">
    <text evidence="2">The sequence shown here is derived from an EMBL/GenBank/DDBJ whole genome shotgun (WGS) entry which is preliminary data.</text>
</comment>
<reference evidence="2 3" key="1">
    <citation type="submission" date="2014-12" db="EMBL/GenBank/DDBJ databases">
        <title>Whole genome sequencing of Sphingobium xenophagum OW59.</title>
        <authorList>
            <person name="Ohta Y."/>
            <person name="Nishi S."/>
            <person name="Hatada Y."/>
        </authorList>
    </citation>
    <scope>NUCLEOTIDE SEQUENCE [LARGE SCALE GENOMIC DNA]</scope>
    <source>
        <strain evidence="2 3">OW59</strain>
    </source>
</reference>
<sequence length="436" mass="46374">MFKFRPIYFVSFCLVAIPQIGAAKVFKEIVPGETYEANGGDERDIMDFYPARNADITVTLTPKSVTSSVVILYNQKQVEIERAIMSDAPVTLHVPPNINYAFLRVVPVGGRYDPVAGEHFTRSAANATADTKVLGPYSIRMTARMSGKNGDTEREIVRTGGMFGITYRAKPKEVPSATPVSVSAAVSDPVESRKVDVAAELNNLPSGPRMALIVGNGVYGGALGSLANAVNDAHSIAAALRRSGFEVIEVVNADQKTMKRAILTFGQRLSAAGRSATGLFYYAGHGVQSRGVNFLVPVGAAIETEADVDLEAVAADTVLRQMEEAGASTNIVILDACRNLPVKRVYRDGARGLARMDAPNGSYVAYSTAPGSVAADGSGANSPFATALIAEMAKPGQPIEAMFRNVRRSVLKATDGKQTPWDSSSLLESFTFTPGK</sequence>
<dbReference type="Gene3D" id="3.40.50.1460">
    <property type="match status" value="1"/>
</dbReference>